<dbReference type="SUPFAM" id="SSF82708">
    <property type="entry name" value="R3H domain"/>
    <property type="match status" value="1"/>
</dbReference>
<name>A0AAW9QS59_9CHRO</name>
<dbReference type="InterPro" id="IPR034079">
    <property type="entry name" value="R3H_KhpB"/>
</dbReference>
<dbReference type="InterPro" id="IPR038008">
    <property type="entry name" value="Jag_KH"/>
</dbReference>
<organism evidence="2 3">
    <name type="scientific">Pannus brasiliensis CCIBt3594</name>
    <dbReference type="NCBI Taxonomy" id="1427578"/>
    <lineage>
        <taxon>Bacteria</taxon>
        <taxon>Bacillati</taxon>
        <taxon>Cyanobacteriota</taxon>
        <taxon>Cyanophyceae</taxon>
        <taxon>Oscillatoriophycideae</taxon>
        <taxon>Chroococcales</taxon>
        <taxon>Microcystaceae</taxon>
        <taxon>Pannus</taxon>
    </lineage>
</organism>
<dbReference type="EMBL" id="JBAFSM010000023">
    <property type="protein sequence ID" value="MEG3438070.1"/>
    <property type="molecule type" value="Genomic_DNA"/>
</dbReference>
<keyword evidence="3" id="KW-1185">Reference proteome</keyword>
<feature type="domain" description="R3H" evidence="1">
    <location>
        <begin position="96"/>
        <end position="161"/>
    </location>
</feature>
<dbReference type="PANTHER" id="PTHR35800:SF1">
    <property type="entry name" value="RNA-BINDING PROTEIN KHPB"/>
    <property type="match status" value="1"/>
</dbReference>
<comment type="caution">
    <text evidence="2">The sequence shown here is derived from an EMBL/GenBank/DDBJ whole genome shotgun (WGS) entry which is preliminary data.</text>
</comment>
<dbReference type="RefSeq" id="WP_332865553.1">
    <property type="nucleotide sequence ID" value="NZ_JBAFSM010000023.1"/>
</dbReference>
<dbReference type="Pfam" id="PF01424">
    <property type="entry name" value="R3H"/>
    <property type="match status" value="1"/>
</dbReference>
<dbReference type="AlphaFoldDB" id="A0AAW9QS59"/>
<dbReference type="Gene3D" id="3.30.1370.50">
    <property type="entry name" value="R3H-like domain"/>
    <property type="match status" value="1"/>
</dbReference>
<dbReference type="InterPro" id="IPR001374">
    <property type="entry name" value="R3H_dom"/>
</dbReference>
<dbReference type="Pfam" id="PF13083">
    <property type="entry name" value="KH_KhpA-B"/>
    <property type="match status" value="1"/>
</dbReference>
<dbReference type="CDD" id="cd02644">
    <property type="entry name" value="R3H_jag"/>
    <property type="match status" value="1"/>
</dbReference>
<dbReference type="Proteomes" id="UP001328733">
    <property type="component" value="Unassembled WGS sequence"/>
</dbReference>
<evidence type="ECO:0000313" key="2">
    <source>
        <dbReference type="EMBL" id="MEG3438070.1"/>
    </source>
</evidence>
<dbReference type="PROSITE" id="PS51061">
    <property type="entry name" value="R3H"/>
    <property type="match status" value="1"/>
</dbReference>
<accession>A0AAW9QS59</accession>
<sequence length="161" mass="18499">MTTREQLGESAREWLETLLQLMGVPAKVQIAVSEADSSCWLTIDDSTLSREQVERLIGRGGEGIDAIQYLANTILNIGREAEDQQSYTVELDNYRLKRQEELFGWANRVAEQVRQTGQEVEMRELSSAERRQVHTFFQGETDLATESRGQEPDRRLVIRLR</sequence>
<protein>
    <submittedName>
        <fullName evidence="2">R3H domain-containing nucleic acid-binding protein</fullName>
    </submittedName>
</protein>
<dbReference type="GO" id="GO:0003723">
    <property type="term" value="F:RNA binding"/>
    <property type="evidence" value="ECO:0007669"/>
    <property type="project" value="InterPro"/>
</dbReference>
<gene>
    <name evidence="2" type="ORF">V0288_13160</name>
</gene>
<evidence type="ECO:0000313" key="3">
    <source>
        <dbReference type="Proteomes" id="UP001328733"/>
    </source>
</evidence>
<dbReference type="InterPro" id="IPR039247">
    <property type="entry name" value="KhpB"/>
</dbReference>
<dbReference type="Gene3D" id="3.30.300.20">
    <property type="match status" value="1"/>
</dbReference>
<dbReference type="InterPro" id="IPR015946">
    <property type="entry name" value="KH_dom-like_a/b"/>
</dbReference>
<dbReference type="SMART" id="SM00393">
    <property type="entry name" value="R3H"/>
    <property type="match status" value="1"/>
</dbReference>
<dbReference type="InterPro" id="IPR036867">
    <property type="entry name" value="R3H_dom_sf"/>
</dbReference>
<evidence type="ECO:0000259" key="1">
    <source>
        <dbReference type="PROSITE" id="PS51061"/>
    </source>
</evidence>
<proteinExistence type="predicted"/>
<dbReference type="PANTHER" id="PTHR35800">
    <property type="entry name" value="PROTEIN JAG"/>
    <property type="match status" value="1"/>
</dbReference>
<reference evidence="2 3" key="1">
    <citation type="submission" date="2024-01" db="EMBL/GenBank/DDBJ databases">
        <title>Genomic insights into the taxonomy and metabolism of the cyanobacterium Pannus brasiliensis CCIBt3594.</title>
        <authorList>
            <person name="Machado M."/>
            <person name="Botero N.B."/>
            <person name="Andreote A.P.D."/>
            <person name="Feitosa A.M.T."/>
            <person name="Popin R."/>
            <person name="Sivonen K."/>
            <person name="Fiore M.F."/>
        </authorList>
    </citation>
    <scope>NUCLEOTIDE SEQUENCE [LARGE SCALE GENOMIC DNA]</scope>
    <source>
        <strain evidence="2 3">CCIBt3594</strain>
    </source>
</reference>
<dbReference type="CDD" id="cd02414">
    <property type="entry name" value="KH-II_Jag"/>
    <property type="match status" value="1"/>
</dbReference>